<dbReference type="RefSeq" id="WP_009244644.1">
    <property type="nucleotide sequence ID" value="NZ_BAABSA010000003.1"/>
</dbReference>
<evidence type="ECO:0000313" key="3">
    <source>
        <dbReference type="EMBL" id="MDB8739663.1"/>
    </source>
</evidence>
<dbReference type="EMBL" id="CACRUU010000098">
    <property type="protein sequence ID" value="VYU64913.1"/>
    <property type="molecule type" value="Genomic_DNA"/>
</dbReference>
<dbReference type="Proteomes" id="UP001211731">
    <property type="component" value="Unassembled WGS sequence"/>
</dbReference>
<evidence type="ECO:0000313" key="4">
    <source>
        <dbReference type="EMBL" id="VYU64913.1"/>
    </source>
</evidence>
<protein>
    <submittedName>
        <fullName evidence="2">DUF1778 domain-containing protein</fullName>
    </submittedName>
</protein>
<dbReference type="AlphaFoldDB" id="A0A6N3GLS5"/>
<gene>
    <name evidence="2" type="ORF">LIQ10_11015</name>
    <name evidence="3" type="ORF">PNU63_12930</name>
    <name evidence="4" type="ORF">RGLFYP36_02457</name>
</gene>
<sequence>MSPKGRPTDNPKKGRFEIRTSQEEEEMLDYCCEITGKKRTDIIRLGIRKVYEELKK</sequence>
<proteinExistence type="predicted"/>
<evidence type="ECO:0000313" key="2">
    <source>
        <dbReference type="EMBL" id="MCB5494263.1"/>
    </source>
</evidence>
<reference evidence="3" key="3">
    <citation type="submission" date="2023-01" db="EMBL/GenBank/DDBJ databases">
        <title>Human gut microbiome strain richness.</title>
        <authorList>
            <person name="Chen-Liaw A."/>
        </authorList>
    </citation>
    <scope>NUCLEOTIDE SEQUENCE</scope>
    <source>
        <strain evidence="3">1001217st1_A9_1001217B_191108</strain>
    </source>
</reference>
<dbReference type="Proteomes" id="UP001297422">
    <property type="component" value="Unassembled WGS sequence"/>
</dbReference>
<accession>A0A6N3GLS5</accession>
<dbReference type="EMBL" id="JAJBNC010000017">
    <property type="protein sequence ID" value="MCB5494263.1"/>
    <property type="molecule type" value="Genomic_DNA"/>
</dbReference>
<name>A0A6N3GLS5_MEDGN</name>
<evidence type="ECO:0000256" key="1">
    <source>
        <dbReference type="SAM" id="MobiDB-lite"/>
    </source>
</evidence>
<reference evidence="4" key="1">
    <citation type="submission" date="2019-11" db="EMBL/GenBank/DDBJ databases">
        <authorList>
            <person name="Feng L."/>
        </authorList>
    </citation>
    <scope>NUCLEOTIDE SEQUENCE</scope>
    <source>
        <strain evidence="4">RgnavusLFYP36</strain>
    </source>
</reference>
<reference evidence="2" key="2">
    <citation type="submission" date="2021-10" db="EMBL/GenBank/DDBJ databases">
        <title>Collection of gut derived symbiotic bacterial strains cultured from healthy donors.</title>
        <authorList>
            <person name="Lin H."/>
            <person name="Littmann E."/>
            <person name="Claire K."/>
            <person name="Pamer E."/>
        </authorList>
    </citation>
    <scope>NUCLEOTIDE SEQUENCE</scope>
    <source>
        <strain evidence="2">MSK.23.4</strain>
    </source>
</reference>
<organism evidence="4">
    <name type="scientific">Mediterraneibacter gnavus</name>
    <name type="common">Ruminococcus gnavus</name>
    <dbReference type="NCBI Taxonomy" id="33038"/>
    <lineage>
        <taxon>Bacteria</taxon>
        <taxon>Bacillati</taxon>
        <taxon>Bacillota</taxon>
        <taxon>Clostridia</taxon>
        <taxon>Lachnospirales</taxon>
        <taxon>Lachnospiraceae</taxon>
        <taxon>Mediterraneibacter</taxon>
    </lineage>
</organism>
<feature type="region of interest" description="Disordered" evidence="1">
    <location>
        <begin position="1"/>
        <end position="20"/>
    </location>
</feature>
<dbReference type="EMBL" id="JAQMLR010000014">
    <property type="protein sequence ID" value="MDB8739663.1"/>
    <property type="molecule type" value="Genomic_DNA"/>
</dbReference>